<dbReference type="EMBL" id="LGTK01000006">
    <property type="protein sequence ID" value="KPH77635.1"/>
    <property type="molecule type" value="Genomic_DNA"/>
</dbReference>
<evidence type="ECO:0000313" key="2">
    <source>
        <dbReference type="Proteomes" id="UP000037854"/>
    </source>
</evidence>
<evidence type="ECO:0000313" key="1">
    <source>
        <dbReference type="EMBL" id="KPH77635.1"/>
    </source>
</evidence>
<gene>
    <name evidence="1" type="ORF">AFL42_03315</name>
</gene>
<reference evidence="1 2" key="1">
    <citation type="submission" date="2015-07" db="EMBL/GenBank/DDBJ databases">
        <title>High-quality draft genome sequence of Oceanobacillus caeni HM6, a bacillus isolated from a human feces.</title>
        <authorList>
            <person name="Kumar J."/>
            <person name="Verma M.K."/>
            <person name="Pandey R."/>
            <person name="Bhambi M."/>
            <person name="Chauhan N."/>
        </authorList>
    </citation>
    <scope>NUCLEOTIDE SEQUENCE [LARGE SCALE GENOMIC DNA]</scope>
    <source>
        <strain evidence="1 2">HM6</strain>
    </source>
</reference>
<name>A0ABR5MME5_9BACI</name>
<dbReference type="RefSeq" id="WP_047184976.1">
    <property type="nucleotide sequence ID" value="NZ_JAHHXM010000047.1"/>
</dbReference>
<protein>
    <submittedName>
        <fullName evidence="1">Uncharacterized protein</fullName>
    </submittedName>
</protein>
<comment type="caution">
    <text evidence="1">The sequence shown here is derived from an EMBL/GenBank/DDBJ whole genome shotgun (WGS) entry which is preliminary data.</text>
</comment>
<keyword evidence="2" id="KW-1185">Reference proteome</keyword>
<sequence>MFNVSELEARVQKIEDSLPQIDRLDQEVYSLTQKLEKATNLLIDIIEEKNRLGVHDLEYVFLKLNIDGTKYHELPLLISKTEREFRKTGKFPTIQEFHQKVIELFSLTEDDQKIFTLEVTKNVLEKFMNDEDNTFPVCKMILSSH</sequence>
<proteinExistence type="predicted"/>
<organism evidence="1 2">
    <name type="scientific">Oceanobacillus caeni</name>
    <dbReference type="NCBI Taxonomy" id="405946"/>
    <lineage>
        <taxon>Bacteria</taxon>
        <taxon>Bacillati</taxon>
        <taxon>Bacillota</taxon>
        <taxon>Bacilli</taxon>
        <taxon>Bacillales</taxon>
        <taxon>Bacillaceae</taxon>
        <taxon>Oceanobacillus</taxon>
    </lineage>
</organism>
<dbReference type="Proteomes" id="UP000037854">
    <property type="component" value="Unassembled WGS sequence"/>
</dbReference>
<accession>A0ABR5MME5</accession>